<gene>
    <name evidence="2" type="ORF">DI598_11405</name>
</gene>
<proteinExistence type="predicted"/>
<keyword evidence="1" id="KW-1133">Transmembrane helix</keyword>
<sequence length="158" mass="17632">MLTFFIIVTSIVSACLTFYVNEHLKQGPVRSSALLSLIVGTVFYVLRGKIADEIVNNIPIVFIGASFIGMVSTRALSEIRLIAFAGFVFSLIYINTSHFFKGYGGALGTSASIAVMATMCIPIFIPRKRTINGILIIRKWILKDKKRKRNKWKKGEKI</sequence>
<keyword evidence="1" id="KW-0472">Membrane</keyword>
<feature type="transmembrane region" description="Helical" evidence="1">
    <location>
        <begin position="103"/>
        <end position="125"/>
    </location>
</feature>
<evidence type="ECO:0000313" key="2">
    <source>
        <dbReference type="EMBL" id="PZP47064.1"/>
    </source>
</evidence>
<feature type="transmembrane region" description="Helical" evidence="1">
    <location>
        <begin position="30"/>
        <end position="47"/>
    </location>
</feature>
<dbReference type="AlphaFoldDB" id="A0A2W5EYN2"/>
<comment type="caution">
    <text evidence="2">The sequence shown here is derived from an EMBL/GenBank/DDBJ whole genome shotgun (WGS) entry which is preliminary data.</text>
</comment>
<name>A0A2W5EYN2_9SPHI</name>
<evidence type="ECO:0000313" key="3">
    <source>
        <dbReference type="Proteomes" id="UP000249645"/>
    </source>
</evidence>
<dbReference type="EMBL" id="QFOI01000204">
    <property type="protein sequence ID" value="PZP47064.1"/>
    <property type="molecule type" value="Genomic_DNA"/>
</dbReference>
<feature type="transmembrane region" description="Helical" evidence="1">
    <location>
        <begin position="54"/>
        <end position="73"/>
    </location>
</feature>
<evidence type="ECO:0000256" key="1">
    <source>
        <dbReference type="SAM" id="Phobius"/>
    </source>
</evidence>
<keyword evidence="1" id="KW-0812">Transmembrane</keyword>
<feature type="transmembrane region" description="Helical" evidence="1">
    <location>
        <begin position="79"/>
        <end position="96"/>
    </location>
</feature>
<reference evidence="2 3" key="1">
    <citation type="submission" date="2017-11" db="EMBL/GenBank/DDBJ databases">
        <title>Infants hospitalized years apart are colonized by the same room-sourced microbial strains.</title>
        <authorList>
            <person name="Brooks B."/>
            <person name="Olm M.R."/>
            <person name="Firek B.A."/>
            <person name="Baker R."/>
            <person name="Thomas B.C."/>
            <person name="Morowitz M.J."/>
            <person name="Banfield J.F."/>
        </authorList>
    </citation>
    <scope>NUCLEOTIDE SEQUENCE [LARGE SCALE GENOMIC DNA]</scope>
    <source>
        <strain evidence="2">S2_009_000_R2_76</strain>
    </source>
</reference>
<dbReference type="Proteomes" id="UP000249645">
    <property type="component" value="Unassembled WGS sequence"/>
</dbReference>
<accession>A0A2W5EYN2</accession>
<organism evidence="2 3">
    <name type="scientific">Pseudopedobacter saltans</name>
    <dbReference type="NCBI Taxonomy" id="151895"/>
    <lineage>
        <taxon>Bacteria</taxon>
        <taxon>Pseudomonadati</taxon>
        <taxon>Bacteroidota</taxon>
        <taxon>Sphingobacteriia</taxon>
        <taxon>Sphingobacteriales</taxon>
        <taxon>Sphingobacteriaceae</taxon>
        <taxon>Pseudopedobacter</taxon>
    </lineage>
</organism>
<protein>
    <submittedName>
        <fullName evidence="2">Uncharacterized protein</fullName>
    </submittedName>
</protein>